<evidence type="ECO:0000256" key="3">
    <source>
        <dbReference type="ARBA" id="ARBA00023270"/>
    </source>
</evidence>
<feature type="binding site" evidence="4">
    <location>
        <begin position="51"/>
        <end position="53"/>
    </location>
    <ligand>
        <name>3-dehydroquinate</name>
        <dbReference type="ChEBI" id="CHEBI:32364"/>
    </ligand>
</feature>
<comment type="caution">
    <text evidence="4">Lacks conserved residue(s) required for the propagation of feature annotation.</text>
</comment>
<dbReference type="EC" id="4.2.1.10" evidence="4"/>
<dbReference type="SUPFAM" id="SSF51569">
    <property type="entry name" value="Aldolase"/>
    <property type="match status" value="1"/>
</dbReference>
<keyword evidence="4" id="KW-0057">Aromatic amino acid biosynthesis</keyword>
<organism evidence="5 6">
    <name type="scientific">Aminivibrio pyruvatiphilus</name>
    <dbReference type="NCBI Taxonomy" id="1005740"/>
    <lineage>
        <taxon>Bacteria</taxon>
        <taxon>Thermotogati</taxon>
        <taxon>Synergistota</taxon>
        <taxon>Synergistia</taxon>
        <taxon>Synergistales</taxon>
        <taxon>Aminobacteriaceae</taxon>
        <taxon>Aminivibrio</taxon>
    </lineage>
</organism>
<dbReference type="NCBIfam" id="TIGR01093">
    <property type="entry name" value="aroD"/>
    <property type="match status" value="1"/>
</dbReference>
<name>A0A4R8M386_9BACT</name>
<keyword evidence="2 4" id="KW-0456">Lyase</keyword>
<dbReference type="GO" id="GO:0003855">
    <property type="term" value="F:3-dehydroquinate dehydratase activity"/>
    <property type="evidence" value="ECO:0007669"/>
    <property type="project" value="UniProtKB-UniRule"/>
</dbReference>
<dbReference type="EMBL" id="SORI01000013">
    <property type="protein sequence ID" value="TDY59444.1"/>
    <property type="molecule type" value="Genomic_DNA"/>
</dbReference>
<evidence type="ECO:0000313" key="5">
    <source>
        <dbReference type="EMBL" id="TDY59444.1"/>
    </source>
</evidence>
<reference evidence="5 6" key="1">
    <citation type="submission" date="2019-03" db="EMBL/GenBank/DDBJ databases">
        <title>Genomic Encyclopedia of Type Strains, Phase IV (KMG-IV): sequencing the most valuable type-strain genomes for metagenomic binning, comparative biology and taxonomic classification.</title>
        <authorList>
            <person name="Goeker M."/>
        </authorList>
    </citation>
    <scope>NUCLEOTIDE SEQUENCE [LARGE SCALE GENOMIC DNA]</scope>
    <source>
        <strain evidence="5 6">DSM 25964</strain>
    </source>
</reference>
<dbReference type="PANTHER" id="PTHR43699:SF1">
    <property type="entry name" value="3-DEHYDROQUINATE DEHYDRATASE"/>
    <property type="match status" value="1"/>
</dbReference>
<dbReference type="GO" id="GO:0009423">
    <property type="term" value="P:chorismate biosynthetic process"/>
    <property type="evidence" value="ECO:0007669"/>
    <property type="project" value="UniProtKB-UniRule"/>
</dbReference>
<proteinExistence type="inferred from homology"/>
<comment type="similarity">
    <text evidence="4">Belongs to the type-I 3-dehydroquinase family.</text>
</comment>
<dbReference type="OrthoDB" id="9813659at2"/>
<feature type="active site" description="Proton donor/acceptor" evidence="4">
    <location>
        <position position="148"/>
    </location>
</feature>
<comment type="subunit">
    <text evidence="4">Homodimer.</text>
</comment>
<dbReference type="UniPathway" id="UPA00053">
    <property type="reaction ID" value="UER00086"/>
</dbReference>
<keyword evidence="4" id="KW-0028">Amino-acid biosynthesis</keyword>
<dbReference type="GO" id="GO:0046279">
    <property type="term" value="P:3,4-dihydroxybenzoate biosynthetic process"/>
    <property type="evidence" value="ECO:0007669"/>
    <property type="project" value="TreeGrafter"/>
</dbReference>
<evidence type="ECO:0000256" key="4">
    <source>
        <dbReference type="HAMAP-Rule" id="MF_00214"/>
    </source>
</evidence>
<accession>A0A4R8M386</accession>
<dbReference type="Proteomes" id="UP000295066">
    <property type="component" value="Unassembled WGS sequence"/>
</dbReference>
<evidence type="ECO:0000256" key="1">
    <source>
        <dbReference type="ARBA" id="ARBA00001864"/>
    </source>
</evidence>
<feature type="binding site" evidence="4">
    <location>
        <position position="218"/>
    </location>
    <ligand>
        <name>3-dehydroquinate</name>
        <dbReference type="ChEBI" id="CHEBI:32364"/>
    </ligand>
</feature>
<comment type="catalytic activity">
    <reaction evidence="1 4">
        <text>3-dehydroquinate = 3-dehydroshikimate + H2O</text>
        <dbReference type="Rhea" id="RHEA:21096"/>
        <dbReference type="ChEBI" id="CHEBI:15377"/>
        <dbReference type="ChEBI" id="CHEBI:16630"/>
        <dbReference type="ChEBI" id="CHEBI:32364"/>
        <dbReference type="EC" id="4.2.1.10"/>
    </reaction>
</comment>
<evidence type="ECO:0000256" key="2">
    <source>
        <dbReference type="ARBA" id="ARBA00023239"/>
    </source>
</evidence>
<dbReference type="Gene3D" id="3.20.20.70">
    <property type="entry name" value="Aldolase class I"/>
    <property type="match status" value="1"/>
</dbReference>
<dbReference type="Pfam" id="PF01487">
    <property type="entry name" value="DHquinase_I"/>
    <property type="match status" value="1"/>
</dbReference>
<keyword evidence="3 4" id="KW-0704">Schiff base</keyword>
<dbReference type="GO" id="GO:0008652">
    <property type="term" value="P:amino acid biosynthetic process"/>
    <property type="evidence" value="ECO:0007669"/>
    <property type="project" value="UniProtKB-KW"/>
</dbReference>
<dbReference type="InterPro" id="IPR013785">
    <property type="entry name" value="Aldolase_TIM"/>
</dbReference>
<evidence type="ECO:0000313" key="6">
    <source>
        <dbReference type="Proteomes" id="UP000295066"/>
    </source>
</evidence>
<dbReference type="InterPro" id="IPR050146">
    <property type="entry name" value="Type-I_3-dehydroquinase"/>
</dbReference>
<sequence>MRPQPEKPIEARGKVLGGPRPLVCVPLVGKTRGEILAEAENIPAIAPDIIELRVDSWEFVEETAASVSMVRDVRNSVGDIPVILTCRGHWEGGFKKVSDEAKFALYREAAAGALVDFLDVELAYGDEKIRETLRMLEQTSVSLIVSFHDFEKTPSKEVLFSTLAAQIRAGAHVAKLAAMPRSEEDVLALLSATLMIRREYPDIPLITMSMGGIGAVSRVTGGLFGSDLTFAVGSKASAPGQIPVAALKQCLSVLHPRES</sequence>
<dbReference type="RefSeq" id="WP_133957984.1">
    <property type="nucleotide sequence ID" value="NZ_SORI01000013.1"/>
</dbReference>
<comment type="function">
    <text evidence="4">Involved in the third step of the chorismate pathway, which leads to the biosynthesis of aromatic amino acids. Catalyzes the cis-dehydration of 3-dehydroquinate (DHQ) and introduces the first double bond of the aromatic ring to yield 3-dehydroshikimate.</text>
</comment>
<feature type="binding site" evidence="4">
    <location>
        <position position="87"/>
    </location>
    <ligand>
        <name>3-dehydroquinate</name>
        <dbReference type="ChEBI" id="CHEBI:32364"/>
    </ligand>
</feature>
<dbReference type="GO" id="GO:0009073">
    <property type="term" value="P:aromatic amino acid family biosynthetic process"/>
    <property type="evidence" value="ECO:0007669"/>
    <property type="project" value="UniProtKB-KW"/>
</dbReference>
<dbReference type="HAMAP" id="MF_00214">
    <property type="entry name" value="AroD"/>
    <property type="match status" value="1"/>
</dbReference>
<keyword evidence="6" id="KW-1185">Reference proteome</keyword>
<dbReference type="PANTHER" id="PTHR43699">
    <property type="entry name" value="3-DEHYDROQUINATE DEHYDRATASE"/>
    <property type="match status" value="1"/>
</dbReference>
<comment type="pathway">
    <text evidence="4">Metabolic intermediate biosynthesis; chorismate biosynthesis; chorismate from D-erythrose 4-phosphate and phosphoenolpyruvate: step 3/7.</text>
</comment>
<dbReference type="CDD" id="cd00502">
    <property type="entry name" value="DHQase_I"/>
    <property type="match status" value="1"/>
</dbReference>
<feature type="binding site" evidence="4">
    <location>
        <position position="237"/>
    </location>
    <ligand>
        <name>3-dehydroquinate</name>
        <dbReference type="ChEBI" id="CHEBI:32364"/>
    </ligand>
</feature>
<comment type="caution">
    <text evidence="5">The sequence shown here is derived from an EMBL/GenBank/DDBJ whole genome shotgun (WGS) entry which is preliminary data.</text>
</comment>
<dbReference type="AlphaFoldDB" id="A0A4R8M386"/>
<dbReference type="InterPro" id="IPR001381">
    <property type="entry name" value="DHquinase_I"/>
</dbReference>
<protein>
    <recommendedName>
        <fullName evidence="4">3-dehydroquinate dehydratase</fullName>
        <shortName evidence="4">3-dehydroquinase</shortName>
        <ecNumber evidence="4">4.2.1.10</ecNumber>
    </recommendedName>
    <alternativeName>
        <fullName evidence="4">Type I DHQase</fullName>
    </alternativeName>
    <alternativeName>
        <fullName evidence="4">Type I dehydroquinase</fullName>
        <shortName evidence="4">DHQ1</shortName>
    </alternativeName>
</protein>
<feature type="binding site" evidence="4">
    <location>
        <position position="241"/>
    </location>
    <ligand>
        <name>3-dehydroquinate</name>
        <dbReference type="ChEBI" id="CHEBI:32364"/>
    </ligand>
</feature>
<dbReference type="FunFam" id="3.20.20.70:FF:000047">
    <property type="entry name" value="3-dehydroquinate dehydratase"/>
    <property type="match status" value="1"/>
</dbReference>
<gene>
    <name evidence="4" type="primary">aroD</name>
    <name evidence="5" type="ORF">C8D99_11321</name>
</gene>
<feature type="active site" description="Schiff-base intermediate with substrate" evidence="4">
    <location>
        <position position="175"/>
    </location>
</feature>